<evidence type="ECO:0000313" key="3">
    <source>
        <dbReference type="Proteomes" id="UP000002051"/>
    </source>
</evidence>
<evidence type="ECO:0000313" key="1">
    <source>
        <dbReference type="EMBL" id="AES91533.1"/>
    </source>
</evidence>
<reference evidence="1 3" key="1">
    <citation type="journal article" date="2011" name="Nature">
        <title>The Medicago genome provides insight into the evolution of rhizobial symbioses.</title>
        <authorList>
            <person name="Young N.D."/>
            <person name="Debelle F."/>
            <person name="Oldroyd G.E."/>
            <person name="Geurts R."/>
            <person name="Cannon S.B."/>
            <person name="Udvardi M.K."/>
            <person name="Benedito V.A."/>
            <person name="Mayer K.F."/>
            <person name="Gouzy J."/>
            <person name="Schoof H."/>
            <person name="Van de Peer Y."/>
            <person name="Proost S."/>
            <person name="Cook D.R."/>
            <person name="Meyers B.C."/>
            <person name="Spannagl M."/>
            <person name="Cheung F."/>
            <person name="De Mita S."/>
            <person name="Krishnakumar V."/>
            <person name="Gundlach H."/>
            <person name="Zhou S."/>
            <person name="Mudge J."/>
            <person name="Bharti A.K."/>
            <person name="Murray J.D."/>
            <person name="Naoumkina M.A."/>
            <person name="Rosen B."/>
            <person name="Silverstein K.A."/>
            <person name="Tang H."/>
            <person name="Rombauts S."/>
            <person name="Zhao P.X."/>
            <person name="Zhou P."/>
            <person name="Barbe V."/>
            <person name="Bardou P."/>
            <person name="Bechner M."/>
            <person name="Bellec A."/>
            <person name="Berger A."/>
            <person name="Berges H."/>
            <person name="Bidwell S."/>
            <person name="Bisseling T."/>
            <person name="Choisne N."/>
            <person name="Couloux A."/>
            <person name="Denny R."/>
            <person name="Deshpande S."/>
            <person name="Dai X."/>
            <person name="Doyle J.J."/>
            <person name="Dudez A.M."/>
            <person name="Farmer A.D."/>
            <person name="Fouteau S."/>
            <person name="Franken C."/>
            <person name="Gibelin C."/>
            <person name="Gish J."/>
            <person name="Goldstein S."/>
            <person name="Gonzalez A.J."/>
            <person name="Green P.J."/>
            <person name="Hallab A."/>
            <person name="Hartog M."/>
            <person name="Hua A."/>
            <person name="Humphray S.J."/>
            <person name="Jeong D.H."/>
            <person name="Jing Y."/>
            <person name="Jocker A."/>
            <person name="Kenton S.M."/>
            <person name="Kim D.J."/>
            <person name="Klee K."/>
            <person name="Lai H."/>
            <person name="Lang C."/>
            <person name="Lin S."/>
            <person name="Macmil S.L."/>
            <person name="Magdelenat G."/>
            <person name="Matthews L."/>
            <person name="McCorrison J."/>
            <person name="Monaghan E.L."/>
            <person name="Mun J.H."/>
            <person name="Najar F.Z."/>
            <person name="Nicholson C."/>
            <person name="Noirot C."/>
            <person name="O'Bleness M."/>
            <person name="Paule C.R."/>
            <person name="Poulain J."/>
            <person name="Prion F."/>
            <person name="Qin B."/>
            <person name="Qu C."/>
            <person name="Retzel E.F."/>
            <person name="Riddle C."/>
            <person name="Sallet E."/>
            <person name="Samain S."/>
            <person name="Samson N."/>
            <person name="Sanders I."/>
            <person name="Saurat O."/>
            <person name="Scarpelli C."/>
            <person name="Schiex T."/>
            <person name="Segurens B."/>
            <person name="Severin A.J."/>
            <person name="Sherrier D.J."/>
            <person name="Shi R."/>
            <person name="Sims S."/>
            <person name="Singer S.R."/>
            <person name="Sinharoy S."/>
            <person name="Sterck L."/>
            <person name="Viollet A."/>
            <person name="Wang B.B."/>
            <person name="Wang K."/>
            <person name="Wang M."/>
            <person name="Wang X."/>
            <person name="Warfsmann J."/>
            <person name="Weissenbach J."/>
            <person name="White D.D."/>
            <person name="White J.D."/>
            <person name="Wiley G.B."/>
            <person name="Wincker P."/>
            <person name="Xing Y."/>
            <person name="Yang L."/>
            <person name="Yao Z."/>
            <person name="Ying F."/>
            <person name="Zhai J."/>
            <person name="Zhou L."/>
            <person name="Zuber A."/>
            <person name="Denarie J."/>
            <person name="Dixon R.A."/>
            <person name="May G.D."/>
            <person name="Schwartz D.C."/>
            <person name="Rogers J."/>
            <person name="Quetier F."/>
            <person name="Town C.D."/>
            <person name="Roe B.A."/>
        </authorList>
    </citation>
    <scope>NUCLEOTIDE SEQUENCE [LARGE SCALE GENOMIC DNA]</scope>
    <source>
        <strain evidence="1">A17</strain>
        <strain evidence="2 3">cv. Jemalong A17</strain>
    </source>
</reference>
<keyword evidence="3" id="KW-1185">Reference proteome</keyword>
<accession>G7JD01</accession>
<dbReference type="EnsemblPlants" id="AES91533">
    <property type="protein sequence ID" value="AES91533"/>
    <property type="gene ID" value="MTR_4g114560"/>
</dbReference>
<reference evidence="1 3" key="2">
    <citation type="journal article" date="2014" name="BMC Genomics">
        <title>An improved genome release (version Mt4.0) for the model legume Medicago truncatula.</title>
        <authorList>
            <person name="Tang H."/>
            <person name="Krishnakumar V."/>
            <person name="Bidwell S."/>
            <person name="Rosen B."/>
            <person name="Chan A."/>
            <person name="Zhou S."/>
            <person name="Gentzbittel L."/>
            <person name="Childs K.L."/>
            <person name="Yandell M."/>
            <person name="Gundlach H."/>
            <person name="Mayer K.F."/>
            <person name="Schwartz D.C."/>
            <person name="Town C.D."/>
        </authorList>
    </citation>
    <scope>GENOME REANNOTATION</scope>
    <source>
        <strain evidence="2 3">cv. Jemalong A17</strain>
    </source>
</reference>
<protein>
    <submittedName>
        <fullName evidence="1 2">Uncharacterized protein</fullName>
    </submittedName>
</protein>
<sequence>MKCQNEHVNLIASRHNFKIMDLGILKYFLGLEVACSKQSIFISWIWEFSK</sequence>
<name>G7JD01_MEDTR</name>
<reference evidence="2" key="3">
    <citation type="submission" date="2015-04" db="UniProtKB">
        <authorList>
            <consortium name="EnsemblPlants"/>
        </authorList>
    </citation>
    <scope>IDENTIFICATION</scope>
    <source>
        <strain evidence="2">cv. Jemalong A17</strain>
    </source>
</reference>
<dbReference type="PaxDb" id="3880-AES91533"/>
<dbReference type="EMBL" id="CM001220">
    <property type="protein sequence ID" value="AES91533.1"/>
    <property type="molecule type" value="Genomic_DNA"/>
</dbReference>
<dbReference type="AlphaFoldDB" id="G7JD01"/>
<gene>
    <name evidence="1" type="ordered locus">MTR_4g114560</name>
</gene>
<dbReference type="HOGENOM" id="CLU_3127358_0_0_1"/>
<organism evidence="1 3">
    <name type="scientific">Medicago truncatula</name>
    <name type="common">Barrel medic</name>
    <name type="synonym">Medicago tribuloides</name>
    <dbReference type="NCBI Taxonomy" id="3880"/>
    <lineage>
        <taxon>Eukaryota</taxon>
        <taxon>Viridiplantae</taxon>
        <taxon>Streptophyta</taxon>
        <taxon>Embryophyta</taxon>
        <taxon>Tracheophyta</taxon>
        <taxon>Spermatophyta</taxon>
        <taxon>Magnoliopsida</taxon>
        <taxon>eudicotyledons</taxon>
        <taxon>Gunneridae</taxon>
        <taxon>Pentapetalae</taxon>
        <taxon>rosids</taxon>
        <taxon>fabids</taxon>
        <taxon>Fabales</taxon>
        <taxon>Fabaceae</taxon>
        <taxon>Papilionoideae</taxon>
        <taxon>50 kb inversion clade</taxon>
        <taxon>NPAAA clade</taxon>
        <taxon>Hologalegina</taxon>
        <taxon>IRL clade</taxon>
        <taxon>Trifolieae</taxon>
        <taxon>Medicago</taxon>
    </lineage>
</organism>
<evidence type="ECO:0000313" key="2">
    <source>
        <dbReference type="EnsemblPlants" id="AES91533"/>
    </source>
</evidence>
<dbReference type="Proteomes" id="UP000002051">
    <property type="component" value="Chromosome 4"/>
</dbReference>
<proteinExistence type="predicted"/>